<dbReference type="Gene3D" id="1.20.58.2190">
    <property type="match status" value="1"/>
</dbReference>
<protein>
    <recommendedName>
        <fullName evidence="6">Peptide-N(4)-(N-acetyl-beta-glucosaminyl)asparagine amidase</fullName>
        <ecNumber evidence="5">3.5.1.52</ecNumber>
    </recommendedName>
    <alternativeName>
        <fullName evidence="11">Peptide:N-glycanase</fullName>
    </alternativeName>
</protein>
<dbReference type="InterPro" id="IPR038680">
    <property type="entry name" value="PAW_sf"/>
</dbReference>
<name>A0ABD0SLE0_LOXSC</name>
<dbReference type="AlphaFoldDB" id="A0ABD0SLE0"/>
<sequence>MEDIPRLALVEQNIGDTEKFTKLLIELLRVITNILESPHDYELRSIQSEVLKNNLETEAFSDYLKYVGFHVVDDEIAYPKEQTLNKLRIAQAAIERKISICCGPVRPSRTNVTYAQSIVQAKKPKLTPVNVLNTKNALLLKIQSLFNNIIKYEDEELQQLAREEIPLVTLQLMALDRIREHQRKIKTGEINTHDLPFDIALLMELLGWFKHKYFKWVDKPECKRCGGPTKFAGSSAMRTPAETCTVELYKCAKCPNVRSEFPRFNDPKTLLRTRRGRCGEWANCFTLLCRALGYDTRYVYDTTDHVWCEVFDYDSNTWLHVDPCEAKLNAPLLYSHGWGKKLSYVIAVSRDDVQDVTWRYTTNFAEVRKRRNICSEHALMAGIMALRERRQRQVSDARRRYLTRRTLQELVQLMQERQPSDYECHGRISGSKEWRCERGEAGAAAGNEFRFAQPGPVAVRYYPAADEYRVTGQDTVKTWSEGAFSAKNVFRKMEQDWEKVYISREEGATVGFISWKLSAEAGVVFSSLCARVTAAVFESGHVEWRVKFDDDSPEPAEFGESPMRFERRFRTVEVSAELSGGLGTEGWQHAQLFRQPTSSTAPGLELLATVVAERPRPKQS</sequence>
<dbReference type="GO" id="GO:0005737">
    <property type="term" value="C:cytoplasm"/>
    <property type="evidence" value="ECO:0007669"/>
    <property type="project" value="UniProtKB-SubCell"/>
</dbReference>
<dbReference type="Gene3D" id="2.60.120.1020">
    <property type="entry name" value="Peptide N glycanase, PAW domain"/>
    <property type="match status" value="1"/>
</dbReference>
<evidence type="ECO:0000313" key="13">
    <source>
        <dbReference type="EMBL" id="KAL0820657.1"/>
    </source>
</evidence>
<evidence type="ECO:0000256" key="2">
    <source>
        <dbReference type="ARBA" id="ARBA00001947"/>
    </source>
</evidence>
<evidence type="ECO:0000256" key="8">
    <source>
        <dbReference type="ARBA" id="ARBA00022723"/>
    </source>
</evidence>
<dbReference type="InterPro" id="IPR036339">
    <property type="entry name" value="PUB-like_dom_sf"/>
</dbReference>
<evidence type="ECO:0000256" key="10">
    <source>
        <dbReference type="ARBA" id="ARBA00022833"/>
    </source>
</evidence>
<dbReference type="Pfam" id="PF04721">
    <property type="entry name" value="PAW"/>
    <property type="match status" value="1"/>
</dbReference>
<evidence type="ECO:0000256" key="9">
    <source>
        <dbReference type="ARBA" id="ARBA00022801"/>
    </source>
</evidence>
<evidence type="ECO:0000256" key="11">
    <source>
        <dbReference type="ARBA" id="ARBA00032901"/>
    </source>
</evidence>
<dbReference type="InterPro" id="IPR008979">
    <property type="entry name" value="Galactose-bd-like_sf"/>
</dbReference>
<dbReference type="Gene3D" id="3.10.620.30">
    <property type="match status" value="1"/>
</dbReference>
<comment type="similarity">
    <text evidence="4">Belongs to the transglutaminase-like superfamily. PNGase family.</text>
</comment>
<comment type="caution">
    <text evidence="13">The sequence shown here is derived from an EMBL/GenBank/DDBJ whole genome shotgun (WGS) entry which is preliminary data.</text>
</comment>
<dbReference type="GO" id="GO:0046872">
    <property type="term" value="F:metal ion binding"/>
    <property type="evidence" value="ECO:0007669"/>
    <property type="project" value="UniProtKB-KW"/>
</dbReference>
<dbReference type="GO" id="GO:0000224">
    <property type="term" value="F:peptide-N4-(N-acetyl-beta-glucosaminyl)asparagine amidase activity"/>
    <property type="evidence" value="ECO:0007669"/>
    <property type="project" value="UniProtKB-EC"/>
</dbReference>
<dbReference type="SUPFAM" id="SSF54001">
    <property type="entry name" value="Cysteine proteinases"/>
    <property type="match status" value="1"/>
</dbReference>
<feature type="domain" description="Transglutaminase-like" evidence="12">
    <location>
        <begin position="270"/>
        <end position="325"/>
    </location>
</feature>
<evidence type="ECO:0000256" key="3">
    <source>
        <dbReference type="ARBA" id="ARBA00004496"/>
    </source>
</evidence>
<dbReference type="PANTHER" id="PTHR12143:SF19">
    <property type="entry name" value="PEPTIDE-N(4)-(N-ACETYL-BETA-GLUCOSAMINYL)ASPARAGINE AMIDASE"/>
    <property type="match status" value="1"/>
</dbReference>
<comment type="cofactor">
    <cofactor evidence="2">
        <name>Zn(2+)</name>
        <dbReference type="ChEBI" id="CHEBI:29105"/>
    </cofactor>
</comment>
<accession>A0ABD0SLE0</accession>
<dbReference type="InterPro" id="IPR038765">
    <property type="entry name" value="Papain-like_cys_pep_sf"/>
</dbReference>
<dbReference type="InterPro" id="IPR002931">
    <property type="entry name" value="Transglutaminase-like"/>
</dbReference>
<proteinExistence type="inferred from homology"/>
<dbReference type="InterPro" id="IPR050883">
    <property type="entry name" value="PNGase"/>
</dbReference>
<dbReference type="SMART" id="SM00460">
    <property type="entry name" value="TGc"/>
    <property type="match status" value="1"/>
</dbReference>
<organism evidence="13 14">
    <name type="scientific">Loxostege sticticalis</name>
    <name type="common">Beet webworm moth</name>
    <dbReference type="NCBI Taxonomy" id="481309"/>
    <lineage>
        <taxon>Eukaryota</taxon>
        <taxon>Metazoa</taxon>
        <taxon>Ecdysozoa</taxon>
        <taxon>Arthropoda</taxon>
        <taxon>Hexapoda</taxon>
        <taxon>Insecta</taxon>
        <taxon>Pterygota</taxon>
        <taxon>Neoptera</taxon>
        <taxon>Endopterygota</taxon>
        <taxon>Lepidoptera</taxon>
        <taxon>Glossata</taxon>
        <taxon>Ditrysia</taxon>
        <taxon>Pyraloidea</taxon>
        <taxon>Crambidae</taxon>
        <taxon>Pyraustinae</taxon>
        <taxon>Loxostege</taxon>
    </lineage>
</organism>
<evidence type="ECO:0000259" key="12">
    <source>
        <dbReference type="SMART" id="SM00460"/>
    </source>
</evidence>
<dbReference type="Gene3D" id="2.20.25.10">
    <property type="match status" value="1"/>
</dbReference>
<dbReference type="EC" id="3.5.1.52" evidence="5"/>
<dbReference type="SUPFAM" id="SSF49785">
    <property type="entry name" value="Galactose-binding domain-like"/>
    <property type="match status" value="1"/>
</dbReference>
<evidence type="ECO:0000256" key="1">
    <source>
        <dbReference type="ARBA" id="ARBA00001650"/>
    </source>
</evidence>
<dbReference type="Proteomes" id="UP001549921">
    <property type="component" value="Unassembled WGS sequence"/>
</dbReference>
<dbReference type="Pfam" id="PF01841">
    <property type="entry name" value="Transglut_core"/>
    <property type="match status" value="1"/>
</dbReference>
<dbReference type="InterPro" id="IPR006588">
    <property type="entry name" value="Peptide_N_glycanase_PAW_dom"/>
</dbReference>
<evidence type="ECO:0000256" key="7">
    <source>
        <dbReference type="ARBA" id="ARBA00022490"/>
    </source>
</evidence>
<evidence type="ECO:0000256" key="6">
    <source>
        <dbReference type="ARBA" id="ARBA00018546"/>
    </source>
</evidence>
<reference evidence="13 14" key="1">
    <citation type="submission" date="2024-06" db="EMBL/GenBank/DDBJ databases">
        <title>A chromosome-level genome assembly of beet webworm, Loxostege sticticalis.</title>
        <authorList>
            <person name="Zhang Y."/>
        </authorList>
    </citation>
    <scope>NUCLEOTIDE SEQUENCE [LARGE SCALE GENOMIC DNA]</scope>
    <source>
        <strain evidence="13">AQ028</strain>
        <tissue evidence="13">Male pupae</tissue>
    </source>
</reference>
<dbReference type="EMBL" id="JBEDNZ010000019">
    <property type="protein sequence ID" value="KAL0820657.1"/>
    <property type="molecule type" value="Genomic_DNA"/>
</dbReference>
<evidence type="ECO:0000256" key="4">
    <source>
        <dbReference type="ARBA" id="ARBA00009390"/>
    </source>
</evidence>
<keyword evidence="9" id="KW-0378">Hydrolase</keyword>
<comment type="subcellular location">
    <subcellularLocation>
        <location evidence="3">Cytoplasm</location>
    </subcellularLocation>
</comment>
<dbReference type="SUPFAM" id="SSF143503">
    <property type="entry name" value="PUG domain-like"/>
    <property type="match status" value="1"/>
</dbReference>
<gene>
    <name evidence="13" type="ORF">ABMA28_006489</name>
</gene>
<comment type="catalytic activity">
    <reaction evidence="1">
        <text>Hydrolysis of an N(4)-(acetyl-beta-D-glucosaminyl)asparagine residue in which the glucosamine residue may be further glycosylated, to yield a (substituted) N-acetyl-beta-D-glucosaminylamine and a peptide containing an aspartate residue.</text>
        <dbReference type="EC" id="3.5.1.52"/>
    </reaction>
</comment>
<keyword evidence="7" id="KW-0963">Cytoplasm</keyword>
<keyword evidence="8" id="KW-0479">Metal-binding</keyword>
<evidence type="ECO:0000256" key="5">
    <source>
        <dbReference type="ARBA" id="ARBA00012158"/>
    </source>
</evidence>
<dbReference type="PANTHER" id="PTHR12143">
    <property type="entry name" value="PEPTIDE N-GLYCANASE PNGASE -RELATED"/>
    <property type="match status" value="1"/>
</dbReference>
<evidence type="ECO:0000313" key="14">
    <source>
        <dbReference type="Proteomes" id="UP001549921"/>
    </source>
</evidence>
<keyword evidence="10" id="KW-0862">Zinc</keyword>